<evidence type="ECO:0000256" key="1">
    <source>
        <dbReference type="SAM" id="Phobius"/>
    </source>
</evidence>
<keyword evidence="1" id="KW-1133">Transmembrane helix</keyword>
<evidence type="ECO:0000313" key="2">
    <source>
        <dbReference type="EMBL" id="QGK72199.1"/>
    </source>
</evidence>
<keyword evidence="1" id="KW-0812">Transmembrane</keyword>
<accession>A0A5Q3QLA8</accession>
<evidence type="ECO:0000313" key="3">
    <source>
        <dbReference type="Proteomes" id="UP000371041"/>
    </source>
</evidence>
<name>A0A5Q3QLA8_9PSEU</name>
<reference evidence="3" key="1">
    <citation type="submission" date="2019-11" db="EMBL/GenBank/DDBJ databases">
        <title>The complete genome sequence of Saccharopolyspora sp. E2A.</title>
        <authorList>
            <person name="Zhang G."/>
        </authorList>
    </citation>
    <scope>NUCLEOTIDE SEQUENCE [LARGE SCALE GENOMIC DNA]</scope>
    <source>
        <strain evidence="3">E2A</strain>
    </source>
</reference>
<protein>
    <submittedName>
        <fullName evidence="2">Uncharacterized protein</fullName>
    </submittedName>
</protein>
<dbReference type="KEGG" id="sace:GIY23_10420"/>
<organism evidence="2 3">
    <name type="scientific">Allosaccharopolyspora coralli</name>
    <dbReference type="NCBI Taxonomy" id="2665642"/>
    <lineage>
        <taxon>Bacteria</taxon>
        <taxon>Bacillati</taxon>
        <taxon>Actinomycetota</taxon>
        <taxon>Actinomycetes</taxon>
        <taxon>Pseudonocardiales</taxon>
        <taxon>Pseudonocardiaceae</taxon>
        <taxon>Allosaccharopolyspora</taxon>
    </lineage>
</organism>
<proteinExistence type="predicted"/>
<sequence>MPSREDVNSAMDTVRAQLPARDRAVFYGALAAGTVFSVIEWPVAVAIGVATELVSHQRSDANQE</sequence>
<gene>
    <name evidence="2" type="ORF">GIY23_10420</name>
</gene>
<dbReference type="EMBL" id="CP045929">
    <property type="protein sequence ID" value="QGK72199.1"/>
    <property type="molecule type" value="Genomic_DNA"/>
</dbReference>
<keyword evidence="3" id="KW-1185">Reference proteome</keyword>
<dbReference type="Proteomes" id="UP000371041">
    <property type="component" value="Chromosome"/>
</dbReference>
<keyword evidence="1" id="KW-0472">Membrane</keyword>
<feature type="transmembrane region" description="Helical" evidence="1">
    <location>
        <begin position="24"/>
        <end position="49"/>
    </location>
</feature>
<dbReference type="AlphaFoldDB" id="A0A5Q3QLA8"/>